<reference evidence="3" key="1">
    <citation type="journal article" date="2019" name="Int. J. Syst. Evol. Microbiol.">
        <title>The Global Catalogue of Microorganisms (GCM) 10K type strain sequencing project: providing services to taxonomists for standard genome sequencing and annotation.</title>
        <authorList>
            <consortium name="The Broad Institute Genomics Platform"/>
            <consortium name="The Broad Institute Genome Sequencing Center for Infectious Disease"/>
            <person name="Wu L."/>
            <person name="Ma J."/>
        </authorList>
    </citation>
    <scope>NUCLEOTIDE SEQUENCE [LARGE SCALE GENOMIC DNA]</scope>
    <source>
        <strain evidence="3">CCUG 56029</strain>
    </source>
</reference>
<sequence>MSSWRQTAWILCACVALAGHAAVGALILRVADSSASAPATPMMIDLLPPEPITVPEPAFALTTPPQITPDPVPDVAVPTPDIKVPDPVMEALAGPPDFEVPAPPSDIRVPDPLMEALTGPPDIEVPDLRALANLSPPKRRPDRPRPKVEQQQPKPSRQQTQKSPDRVEPRRPQTQPAAGQPAVKAAGSAPGGVAKVSARAINDWQARVRQRVNAHMTGASVRGRNLTGTITIRMSGDGSVISAALGRGTGNARTDQELSRRAQSMPRRLPAPPDGRPRNLTIPFRLR</sequence>
<proteinExistence type="predicted"/>
<comment type="caution">
    <text evidence="2">The sequence shown here is derived from an EMBL/GenBank/DDBJ whole genome shotgun (WGS) entry which is preliminary data.</text>
</comment>
<feature type="region of interest" description="Disordered" evidence="1">
    <location>
        <begin position="89"/>
        <end position="191"/>
    </location>
</feature>
<dbReference type="EMBL" id="JBHUEN010000046">
    <property type="protein sequence ID" value="MFD1883261.1"/>
    <property type="molecule type" value="Genomic_DNA"/>
</dbReference>
<keyword evidence="3" id="KW-1185">Reference proteome</keyword>
<evidence type="ECO:0000313" key="3">
    <source>
        <dbReference type="Proteomes" id="UP001597213"/>
    </source>
</evidence>
<feature type="region of interest" description="Disordered" evidence="1">
    <location>
        <begin position="246"/>
        <end position="287"/>
    </location>
</feature>
<accession>A0ABW4RAR6</accession>
<dbReference type="Proteomes" id="UP001597213">
    <property type="component" value="Unassembled WGS sequence"/>
</dbReference>
<name>A0ABW4RAR6_9RHOB</name>
<gene>
    <name evidence="2" type="ORF">ACFSCT_16210</name>
</gene>
<evidence type="ECO:0000256" key="1">
    <source>
        <dbReference type="SAM" id="MobiDB-lite"/>
    </source>
</evidence>
<dbReference type="Gene3D" id="3.30.1150.10">
    <property type="match status" value="1"/>
</dbReference>
<dbReference type="SUPFAM" id="SSF74653">
    <property type="entry name" value="TolA/TonB C-terminal domain"/>
    <property type="match status" value="1"/>
</dbReference>
<dbReference type="Pfam" id="PF13103">
    <property type="entry name" value="TonB_2"/>
    <property type="match status" value="1"/>
</dbReference>
<dbReference type="RefSeq" id="WP_379144488.1">
    <property type="nucleotide sequence ID" value="NZ_JBHUEN010000046.1"/>
</dbReference>
<organism evidence="2 3">
    <name type="scientific">Paracoccus pacificus</name>
    <dbReference type="NCBI Taxonomy" id="1463598"/>
    <lineage>
        <taxon>Bacteria</taxon>
        <taxon>Pseudomonadati</taxon>
        <taxon>Pseudomonadota</taxon>
        <taxon>Alphaproteobacteria</taxon>
        <taxon>Rhodobacterales</taxon>
        <taxon>Paracoccaceae</taxon>
        <taxon>Paracoccus</taxon>
    </lineage>
</organism>
<evidence type="ECO:0000313" key="2">
    <source>
        <dbReference type="EMBL" id="MFD1883261.1"/>
    </source>
</evidence>
<protein>
    <submittedName>
        <fullName evidence="2">TonB C-terminal domain-containing protein</fullName>
    </submittedName>
</protein>
<feature type="compositionally biased region" description="Low complexity" evidence="1">
    <location>
        <begin position="150"/>
        <end position="162"/>
    </location>
</feature>